<sequence length="437" mass="48718">MATKHEQILNHIDSLSIGSKISVRGIAKALEVSEGTAYRAIKEAENQGLVSTIERVGTIRIERKKKDNIERLTFAEIVNIVEGQVLGGKAGLHKTLNKFVIGAMKLDAMMRYTEAGSLLIVGNRTNAHELALQEGAAVLITGGFDTDEHVKRLADEKELPIISSSYDSFTVATMINRAIYDQMIKKEIVLVGDIYTPLEQSFYLQVGDLIDVWYQLNEETMHNRYPVVDHQMRVVGIVTAKDIIGEDRDLIVDKVMTKKPMTVHAKTSLANAAHIMVWEGIEVMPVVDMNQKLIGVISRQDVLKALQQLQRQPQIGEKIDDLATSQLMESVDEHNEIVYETEVTPQMTNQLGTLSYGVFTSIVVGAGSRYIHQNKKGDLVVENLSVYFIKPVQLESQLVIKPRILEVGRKIAKIDVEVYGEGNIVGKAMIMAQIIDR</sequence>
<dbReference type="InterPro" id="IPR028979">
    <property type="entry name" value="Ser_kin/Pase_Hpr-like_N_sf"/>
</dbReference>
<dbReference type="AlphaFoldDB" id="A0A0A5GD29"/>
<protein>
    <recommendedName>
        <fullName evidence="3">CBS domain-containing protein</fullName>
    </recommendedName>
</protein>
<dbReference type="Proteomes" id="UP000030401">
    <property type="component" value="Unassembled WGS sequence"/>
</dbReference>
<dbReference type="InterPro" id="IPR036388">
    <property type="entry name" value="WH-like_DNA-bd_sf"/>
</dbReference>
<dbReference type="CDD" id="cd03440">
    <property type="entry name" value="hot_dog"/>
    <property type="match status" value="1"/>
</dbReference>
<dbReference type="InterPro" id="IPR006683">
    <property type="entry name" value="Thioestr_dom"/>
</dbReference>
<dbReference type="SUPFAM" id="SSF54637">
    <property type="entry name" value="Thioesterase/thiol ester dehydrase-isomerase"/>
    <property type="match status" value="1"/>
</dbReference>
<dbReference type="PANTHER" id="PTHR43080">
    <property type="entry name" value="CBS DOMAIN-CONTAINING PROTEIN CBSX3, MITOCHONDRIAL"/>
    <property type="match status" value="1"/>
</dbReference>
<dbReference type="Pfam" id="PF00571">
    <property type="entry name" value="CBS"/>
    <property type="match status" value="2"/>
</dbReference>
<feature type="domain" description="CBS" evidence="3">
    <location>
        <begin position="256"/>
        <end position="314"/>
    </location>
</feature>
<keyword evidence="5" id="KW-1185">Reference proteome</keyword>
<dbReference type="InterPro" id="IPR029069">
    <property type="entry name" value="HotDog_dom_sf"/>
</dbReference>
<dbReference type="Pfam" id="PF07085">
    <property type="entry name" value="DRTGG"/>
    <property type="match status" value="1"/>
</dbReference>
<dbReference type="InterPro" id="IPR051257">
    <property type="entry name" value="Diverse_CBS-Domain"/>
</dbReference>
<dbReference type="Gene3D" id="3.40.1390.20">
    <property type="entry name" value="HprK N-terminal domain-like"/>
    <property type="match status" value="1"/>
</dbReference>
<dbReference type="RefSeq" id="WP_036831468.1">
    <property type="nucleotide sequence ID" value="NZ_AVPG01000001.1"/>
</dbReference>
<evidence type="ECO:0000256" key="1">
    <source>
        <dbReference type="ARBA" id="ARBA00023122"/>
    </source>
</evidence>
<dbReference type="Gene3D" id="3.10.580.10">
    <property type="entry name" value="CBS-domain"/>
    <property type="match status" value="1"/>
</dbReference>
<dbReference type="SUPFAM" id="SSF46785">
    <property type="entry name" value="Winged helix' DNA-binding domain"/>
    <property type="match status" value="1"/>
</dbReference>
<organism evidence="4 5">
    <name type="scientific">Pontibacillus litoralis JSM 072002</name>
    <dbReference type="NCBI Taxonomy" id="1385512"/>
    <lineage>
        <taxon>Bacteria</taxon>
        <taxon>Bacillati</taxon>
        <taxon>Bacillota</taxon>
        <taxon>Bacilli</taxon>
        <taxon>Bacillales</taxon>
        <taxon>Bacillaceae</taxon>
        <taxon>Pontibacillus</taxon>
    </lineage>
</organism>
<dbReference type="SUPFAM" id="SSF54631">
    <property type="entry name" value="CBS-domain pair"/>
    <property type="match status" value="1"/>
</dbReference>
<reference evidence="4 5" key="1">
    <citation type="submission" date="2013-08" db="EMBL/GenBank/DDBJ databases">
        <authorList>
            <person name="Huang J."/>
            <person name="Wang G."/>
        </authorList>
    </citation>
    <scope>NUCLEOTIDE SEQUENCE [LARGE SCALE GENOMIC DNA]</scope>
    <source>
        <strain evidence="4 5">JSM 072002</strain>
    </source>
</reference>
<accession>A0A0A5GD29</accession>
<dbReference type="eggNOG" id="COG4109">
    <property type="taxonomic scope" value="Bacteria"/>
</dbReference>
<dbReference type="STRING" id="1385512.N784_01915"/>
<dbReference type="SUPFAM" id="SSF75138">
    <property type="entry name" value="HprK N-terminal domain-like"/>
    <property type="match status" value="1"/>
</dbReference>
<comment type="caution">
    <text evidence="4">The sequence shown here is derived from an EMBL/GenBank/DDBJ whole genome shotgun (WGS) entry which is preliminary data.</text>
</comment>
<dbReference type="PROSITE" id="PS51371">
    <property type="entry name" value="CBS"/>
    <property type="match status" value="1"/>
</dbReference>
<dbReference type="EMBL" id="AVPG01000001">
    <property type="protein sequence ID" value="KGX89108.1"/>
    <property type="molecule type" value="Genomic_DNA"/>
</dbReference>
<keyword evidence="1 2" id="KW-0129">CBS domain</keyword>
<dbReference type="PANTHER" id="PTHR43080:SF2">
    <property type="entry name" value="CBS DOMAIN-CONTAINING PROTEIN"/>
    <property type="match status" value="1"/>
</dbReference>
<dbReference type="InterPro" id="IPR046342">
    <property type="entry name" value="CBS_dom_sf"/>
</dbReference>
<dbReference type="InterPro" id="IPR010766">
    <property type="entry name" value="DRTGG"/>
</dbReference>
<name>A0A0A5GD29_9BACI</name>
<evidence type="ECO:0000259" key="3">
    <source>
        <dbReference type="PROSITE" id="PS51371"/>
    </source>
</evidence>
<evidence type="ECO:0000313" key="5">
    <source>
        <dbReference type="Proteomes" id="UP000030401"/>
    </source>
</evidence>
<dbReference type="CDD" id="cd04596">
    <property type="entry name" value="CBS_pair_DRTGG_assoc"/>
    <property type="match status" value="1"/>
</dbReference>
<dbReference type="InterPro" id="IPR036390">
    <property type="entry name" value="WH_DNA-bd_sf"/>
</dbReference>
<dbReference type="Pfam" id="PF03061">
    <property type="entry name" value="4HBT"/>
    <property type="match status" value="1"/>
</dbReference>
<dbReference type="Gene3D" id="3.10.129.10">
    <property type="entry name" value="Hotdog Thioesterase"/>
    <property type="match status" value="1"/>
</dbReference>
<dbReference type="SMART" id="SM00116">
    <property type="entry name" value="CBS"/>
    <property type="match status" value="2"/>
</dbReference>
<dbReference type="OrthoDB" id="1790451at2"/>
<proteinExistence type="predicted"/>
<gene>
    <name evidence="4" type="ORF">N784_01915</name>
</gene>
<evidence type="ECO:0000313" key="4">
    <source>
        <dbReference type="EMBL" id="KGX89108.1"/>
    </source>
</evidence>
<dbReference type="Gene3D" id="1.10.10.10">
    <property type="entry name" value="Winged helix-like DNA-binding domain superfamily/Winged helix DNA-binding domain"/>
    <property type="match status" value="1"/>
</dbReference>
<dbReference type="InterPro" id="IPR000644">
    <property type="entry name" value="CBS_dom"/>
</dbReference>
<evidence type="ECO:0000256" key="2">
    <source>
        <dbReference type="PROSITE-ProRule" id="PRU00703"/>
    </source>
</evidence>